<dbReference type="SUPFAM" id="SSF69318">
    <property type="entry name" value="Integrin alpha N-terminal domain"/>
    <property type="match status" value="1"/>
</dbReference>
<organism evidence="4 5">
    <name type="scientific">Allosphingosinicella deserti</name>
    <dbReference type="NCBI Taxonomy" id="2116704"/>
    <lineage>
        <taxon>Bacteria</taxon>
        <taxon>Pseudomonadati</taxon>
        <taxon>Pseudomonadota</taxon>
        <taxon>Alphaproteobacteria</taxon>
        <taxon>Sphingomonadales</taxon>
        <taxon>Sphingomonadaceae</taxon>
        <taxon>Allosphingosinicella</taxon>
    </lineage>
</organism>
<dbReference type="AlphaFoldDB" id="A0A2P7QMD4"/>
<evidence type="ECO:0000259" key="3">
    <source>
        <dbReference type="Pfam" id="PF21348"/>
    </source>
</evidence>
<dbReference type="EMBL" id="PXYI01000005">
    <property type="protein sequence ID" value="PSJ39132.1"/>
    <property type="molecule type" value="Genomic_DNA"/>
</dbReference>
<gene>
    <name evidence="4" type="ORF">C7I55_16945</name>
</gene>
<accession>A0A2P7QMD4</accession>
<dbReference type="CDD" id="cd10318">
    <property type="entry name" value="RGL11"/>
    <property type="match status" value="1"/>
</dbReference>
<dbReference type="Pfam" id="PF18370">
    <property type="entry name" value="RGI_lyase"/>
    <property type="match status" value="1"/>
</dbReference>
<keyword evidence="5" id="KW-1185">Reference proteome</keyword>
<dbReference type="InterPro" id="IPR041624">
    <property type="entry name" value="RGI_lyase"/>
</dbReference>
<evidence type="ECO:0000256" key="1">
    <source>
        <dbReference type="SAM" id="SignalP"/>
    </source>
</evidence>
<feature type="chain" id="PRO_5015157917" evidence="1">
    <location>
        <begin position="22"/>
        <end position="653"/>
    </location>
</feature>
<dbReference type="RefSeq" id="WP_106514325.1">
    <property type="nucleotide sequence ID" value="NZ_PXYI01000005.1"/>
</dbReference>
<name>A0A2P7QMD4_9SPHN</name>
<evidence type="ECO:0000259" key="2">
    <source>
        <dbReference type="Pfam" id="PF18370"/>
    </source>
</evidence>
<dbReference type="Proteomes" id="UP000241167">
    <property type="component" value="Unassembled WGS sequence"/>
</dbReference>
<dbReference type="InterPro" id="IPR028994">
    <property type="entry name" value="Integrin_alpha_N"/>
</dbReference>
<sequence length="653" mass="70033">MLGKIGSKAVLWVGGCGVALAAAGAGMAATKAPVLASGREAEALDRGLVVVPAAGGTGNLVSWRLLESDPRGTAFAVYRDGRRITSAPLTGATDLVDTAGTASARYTVHAVVGGRERAPSAAAPVQPRGYLTIPLDRPGPRTAPDGTTFTYDANDTSVGDLDGDGRYEIIVKWYPWIAKDNAFAGYTGETLFDAYTLDGKRLWRIDMGPNIRSGAHYTQFMVFDFDGDGRAELVAKTADGTVDGTGKAIGDARADWRETGGDVASSDRTGSTELSDGRRVAQLTGRILKGPEYLTVFDGRTGRALATAPYAPPRHPDTPNPSGDQLKALWGDSYGNRSERYLAGVAYLDGKRPSIVMARGYYARSTIAAWDYRGGKLTRRWLFDTAAPGNDAFAGQGNHQLSVADVDGDGRDEIVYGSMTVDDNGKGLWSSGLRHGDAMHLSDLDPGRPGLEKWGVHEEVSRNGGIGAAMLDARTGQVLWSVKAEKDTGRGLAADIDPRHPGAEAWAINSPDLYDSKGKVIGRHPRQINFAIWWDGDLSRELLDGANIFKWDFEKGESMSLLAPAGVASNNGTKANPALSADILGDWREELVVRSEDSRELRIYLTPHYSDVGLPTLMQDPVYRLAVAWQNTAYNQPPHTSYFLGTGMAPRGR</sequence>
<dbReference type="InterPro" id="IPR034641">
    <property type="entry name" value="RGL11"/>
</dbReference>
<dbReference type="PANTHER" id="PTHR43118:SF1">
    <property type="entry name" value="RHAMNOGALACTURONAN LYASE (EUROFUNG)"/>
    <property type="match status" value="1"/>
</dbReference>
<reference evidence="4 5" key="1">
    <citation type="submission" date="2018-03" db="EMBL/GenBank/DDBJ databases">
        <title>The draft genome of Sphingosinicella sp. GL-C-18.</title>
        <authorList>
            <person name="Liu L."/>
            <person name="Li L."/>
            <person name="Liang L."/>
            <person name="Zhang X."/>
            <person name="Wang T."/>
        </authorList>
    </citation>
    <scope>NUCLEOTIDE SEQUENCE [LARGE SCALE GENOMIC DNA]</scope>
    <source>
        <strain evidence="4 5">GL-C-18</strain>
    </source>
</reference>
<feature type="domain" description="Rhamnogalacturonan lyase family 11 C-terminal" evidence="3">
    <location>
        <begin position="282"/>
        <end position="650"/>
    </location>
</feature>
<feature type="domain" description="Rhamnogalacturonan lyase family 11 C-terminal" evidence="3">
    <location>
        <begin position="130"/>
        <end position="265"/>
    </location>
</feature>
<evidence type="ECO:0000313" key="5">
    <source>
        <dbReference type="Proteomes" id="UP000241167"/>
    </source>
</evidence>
<feature type="domain" description="Rhamnogalacturonan I lyase beta-sheet" evidence="2">
    <location>
        <begin position="39"/>
        <end position="124"/>
    </location>
</feature>
<dbReference type="PANTHER" id="PTHR43118">
    <property type="entry name" value="RHAMNOGALACTURONAN LYASE (EUROFUNG)"/>
    <property type="match status" value="1"/>
</dbReference>
<feature type="signal peptide" evidence="1">
    <location>
        <begin position="1"/>
        <end position="21"/>
    </location>
</feature>
<dbReference type="Pfam" id="PF21348">
    <property type="entry name" value="RGL11_C"/>
    <property type="match status" value="2"/>
</dbReference>
<protein>
    <submittedName>
        <fullName evidence="4">Uncharacterized protein</fullName>
    </submittedName>
</protein>
<keyword evidence="1" id="KW-0732">Signal</keyword>
<proteinExistence type="predicted"/>
<comment type="caution">
    <text evidence="4">The sequence shown here is derived from an EMBL/GenBank/DDBJ whole genome shotgun (WGS) entry which is preliminary data.</text>
</comment>
<dbReference type="Gene3D" id="2.60.40.10">
    <property type="entry name" value="Immunoglobulins"/>
    <property type="match status" value="1"/>
</dbReference>
<dbReference type="InterPro" id="IPR013783">
    <property type="entry name" value="Ig-like_fold"/>
</dbReference>
<dbReference type="InterPro" id="IPR049366">
    <property type="entry name" value="RGL11_C"/>
</dbReference>
<dbReference type="OrthoDB" id="9802318at2"/>
<evidence type="ECO:0000313" key="4">
    <source>
        <dbReference type="EMBL" id="PSJ39132.1"/>
    </source>
</evidence>